<protein>
    <recommendedName>
        <fullName evidence="7">ADP-ribosylglycohydrolase</fullName>
    </recommendedName>
</protein>
<dbReference type="InterPro" id="IPR050792">
    <property type="entry name" value="ADP-ribosylglycohydrolase"/>
</dbReference>
<dbReference type="Pfam" id="PF03747">
    <property type="entry name" value="ADP_ribosyl_GH"/>
    <property type="match status" value="1"/>
</dbReference>
<dbReference type="Proteomes" id="UP000663829">
    <property type="component" value="Unassembled WGS sequence"/>
</dbReference>
<dbReference type="EMBL" id="CAJNOQ010021000">
    <property type="protein sequence ID" value="CAF1479046.1"/>
    <property type="molecule type" value="Genomic_DNA"/>
</dbReference>
<dbReference type="PANTHER" id="PTHR16222">
    <property type="entry name" value="ADP-RIBOSYLGLYCOHYDROLASE"/>
    <property type="match status" value="1"/>
</dbReference>
<comment type="caution">
    <text evidence="3">The sequence shown here is derived from an EMBL/GenBank/DDBJ whole genome shotgun (WGS) entry which is preliminary data.</text>
</comment>
<proteinExistence type="predicted"/>
<keyword evidence="6" id="KW-1185">Reference proteome</keyword>
<evidence type="ECO:0008006" key="7">
    <source>
        <dbReference type="Google" id="ProtNLM"/>
    </source>
</evidence>
<feature type="binding site" evidence="1">
    <location>
        <position position="322"/>
    </location>
    <ligand>
        <name>Mg(2+)</name>
        <dbReference type="ChEBI" id="CHEBI:18420"/>
        <label>1</label>
    </ligand>
</feature>
<feature type="binding site" evidence="1">
    <location>
        <position position="325"/>
    </location>
    <ligand>
        <name>Mg(2+)</name>
        <dbReference type="ChEBI" id="CHEBI:18420"/>
        <label>1</label>
    </ligand>
</feature>
<dbReference type="AlphaFoldDB" id="A0A815RMI3"/>
<dbReference type="InterPro" id="IPR005502">
    <property type="entry name" value="Ribosyl_crysJ1"/>
</dbReference>
<evidence type="ECO:0000256" key="1">
    <source>
        <dbReference type="PIRSR" id="PIRSR605502-1"/>
    </source>
</evidence>
<dbReference type="EMBL" id="CAJNOK010000720">
    <property type="protein sequence ID" value="CAF0771162.1"/>
    <property type="molecule type" value="Genomic_DNA"/>
</dbReference>
<name>A0A815RMI3_9BILA</name>
<reference evidence="3" key="1">
    <citation type="submission" date="2021-02" db="EMBL/GenBank/DDBJ databases">
        <authorList>
            <person name="Nowell W R."/>
        </authorList>
    </citation>
    <scope>NUCLEOTIDE SEQUENCE</scope>
</reference>
<dbReference type="OrthoDB" id="2021138at2759"/>
<dbReference type="PANTHER" id="PTHR16222:SF12">
    <property type="entry name" value="ADP-RIBOSYLGLYCOHYDROLASE-RELATED"/>
    <property type="match status" value="1"/>
</dbReference>
<dbReference type="Proteomes" id="UP000681722">
    <property type="component" value="Unassembled WGS sequence"/>
</dbReference>
<dbReference type="InterPro" id="IPR036705">
    <property type="entry name" value="Ribosyl_crysJ1_sf"/>
</dbReference>
<accession>A0A815RMI3</accession>
<comment type="cofactor">
    <cofactor evidence="1">
        <name>Mg(2+)</name>
        <dbReference type="ChEBI" id="CHEBI:18420"/>
    </cofactor>
    <text evidence="1">Binds 2 magnesium ions per subunit.</text>
</comment>
<evidence type="ECO:0000313" key="2">
    <source>
        <dbReference type="EMBL" id="CAF0771162.1"/>
    </source>
</evidence>
<gene>
    <name evidence="3" type="ORF">GPM918_LOCUS35757</name>
    <name evidence="2" type="ORF">OVA965_LOCUS3091</name>
    <name evidence="5" type="ORF">SRO942_LOCUS36481</name>
    <name evidence="4" type="ORF">TMI583_LOCUS3090</name>
</gene>
<feature type="binding site" evidence="1">
    <location>
        <position position="82"/>
    </location>
    <ligand>
        <name>Mg(2+)</name>
        <dbReference type="ChEBI" id="CHEBI:18420"/>
        <label>1</label>
    </ligand>
</feature>
<evidence type="ECO:0000313" key="4">
    <source>
        <dbReference type="EMBL" id="CAF3552015.1"/>
    </source>
</evidence>
<organism evidence="3 6">
    <name type="scientific">Didymodactylos carnosus</name>
    <dbReference type="NCBI Taxonomy" id="1234261"/>
    <lineage>
        <taxon>Eukaryota</taxon>
        <taxon>Metazoa</taxon>
        <taxon>Spiralia</taxon>
        <taxon>Gnathifera</taxon>
        <taxon>Rotifera</taxon>
        <taxon>Eurotatoria</taxon>
        <taxon>Bdelloidea</taxon>
        <taxon>Philodinida</taxon>
        <taxon>Philodinidae</taxon>
        <taxon>Didymodactylos</taxon>
    </lineage>
</organism>
<feature type="binding site" evidence="1">
    <location>
        <position position="324"/>
    </location>
    <ligand>
        <name>Mg(2+)</name>
        <dbReference type="ChEBI" id="CHEBI:18420"/>
        <label>1</label>
    </ligand>
</feature>
<evidence type="ECO:0000313" key="5">
    <source>
        <dbReference type="EMBL" id="CAF4344467.1"/>
    </source>
</evidence>
<sequence>MDKDWLNLSGRYPHEIQYVPPPEQKKEDNIPLDKIVGSLLGLAVGDALGAHAEFRPHNFLQENPVKDLVGGGTWGLKGGQWTDDTSMALCLSVSLIVNEDFYAYDQLVRYKWWWKHGYMSSTGKCFDIGSATRRALEEFTQRQVQLAQQLNVQADVILDNLPKHRVESKKFNADCSSSDGAGNGALMRLAPIPLFFCRSELAATVHAGKSARLTHGDRKAVDVCRFYSLLICCAIKGYSRTELLDDNLYQRAWNAGWFGKESLHEEVIRVAQGSYKKKGGYQDGIRGKGYIVQSLEAALWAFWSDDGLFRKGILLAVNLGDDTDTTAAIYGQLAGACYGVGQIPQEWKDALYAKDFIICLAQWLKYLGHEWMLNSIRMKKASSTG</sequence>
<dbReference type="EMBL" id="CAJOBA010000720">
    <property type="protein sequence ID" value="CAF3552015.1"/>
    <property type="molecule type" value="Genomic_DNA"/>
</dbReference>
<evidence type="ECO:0000313" key="6">
    <source>
        <dbReference type="Proteomes" id="UP000663829"/>
    </source>
</evidence>
<keyword evidence="1" id="KW-0460">Magnesium</keyword>
<feature type="binding site" evidence="1">
    <location>
        <position position="84"/>
    </location>
    <ligand>
        <name>Mg(2+)</name>
        <dbReference type="ChEBI" id="CHEBI:18420"/>
        <label>1</label>
    </ligand>
</feature>
<feature type="binding site" evidence="1">
    <location>
        <position position="83"/>
    </location>
    <ligand>
        <name>Mg(2+)</name>
        <dbReference type="ChEBI" id="CHEBI:18420"/>
        <label>1</label>
    </ligand>
</feature>
<keyword evidence="1" id="KW-0479">Metal-binding</keyword>
<dbReference type="SUPFAM" id="SSF101478">
    <property type="entry name" value="ADP-ribosylglycohydrolase"/>
    <property type="match status" value="1"/>
</dbReference>
<dbReference type="Proteomes" id="UP000682733">
    <property type="component" value="Unassembled WGS sequence"/>
</dbReference>
<dbReference type="EMBL" id="CAJOBC010086474">
    <property type="protein sequence ID" value="CAF4344467.1"/>
    <property type="molecule type" value="Genomic_DNA"/>
</dbReference>
<dbReference type="Proteomes" id="UP000677228">
    <property type="component" value="Unassembled WGS sequence"/>
</dbReference>
<evidence type="ECO:0000313" key="3">
    <source>
        <dbReference type="EMBL" id="CAF1479046.1"/>
    </source>
</evidence>
<dbReference type="Gene3D" id="1.10.4080.10">
    <property type="entry name" value="ADP-ribosylation/Crystallin J1"/>
    <property type="match status" value="1"/>
</dbReference>
<dbReference type="GO" id="GO:0046872">
    <property type="term" value="F:metal ion binding"/>
    <property type="evidence" value="ECO:0007669"/>
    <property type="project" value="UniProtKB-KW"/>
</dbReference>